<dbReference type="AlphaFoldDB" id="A0AAU7KM61"/>
<dbReference type="Gene3D" id="3.10.620.30">
    <property type="match status" value="1"/>
</dbReference>
<proteinExistence type="predicted"/>
<dbReference type="InterPro" id="IPR010319">
    <property type="entry name" value="Transglutaminase-like_Cys_pept"/>
</dbReference>
<dbReference type="RefSeq" id="WP_213230663.1">
    <property type="nucleotide sequence ID" value="NZ_CP098827.1"/>
</dbReference>
<protein>
    <submittedName>
        <fullName evidence="1">Transglutaminase-like cysteine peptidase</fullName>
    </submittedName>
</protein>
<dbReference type="InterPro" id="IPR038765">
    <property type="entry name" value="Papain-like_cys_pep_sf"/>
</dbReference>
<dbReference type="PANTHER" id="PTHR39327">
    <property type="match status" value="1"/>
</dbReference>
<dbReference type="EMBL" id="CP098827">
    <property type="protein sequence ID" value="XBO72785.1"/>
    <property type="molecule type" value="Genomic_DNA"/>
</dbReference>
<reference evidence="1" key="1">
    <citation type="submission" date="2022-06" db="EMBL/GenBank/DDBJ databases">
        <title>A novel DMS-producing enzyme.</title>
        <authorList>
            <person name="Zhang Y."/>
        </authorList>
    </citation>
    <scope>NUCLEOTIDE SEQUENCE</scope>
    <source>
        <strain evidence="1">RT37</strain>
    </source>
</reference>
<name>A0AAU7KM61_9GAMM</name>
<dbReference type="PANTHER" id="PTHR39327:SF1">
    <property type="entry name" value="BLR5470 PROTEIN"/>
    <property type="match status" value="1"/>
</dbReference>
<organism evidence="1">
    <name type="scientific">Halomonas sp. RT37</name>
    <dbReference type="NCBI Taxonomy" id="2950872"/>
    <lineage>
        <taxon>Bacteria</taxon>
        <taxon>Pseudomonadati</taxon>
        <taxon>Pseudomonadota</taxon>
        <taxon>Gammaproteobacteria</taxon>
        <taxon>Oceanospirillales</taxon>
        <taxon>Halomonadaceae</taxon>
        <taxon>Halomonas</taxon>
    </lineage>
</organism>
<sequence length="236" mass="26507">MSPDAVLSRPSRRRPPSWLAWGSASLLGAFLALAPAPVDATLDHARMRAAMSAEYGSQGVRALDEWLNLIDRLRGADLRTQLRDVNDFFNRKMQWLEDRTIWRQSDYWATPIESLGRGAGDCEDYSIAKYVTLKELGIPISKLRMIYVRARLGRSQITQAHMVLGYYETPGAEPLILDNIAAGISRASLRTDLDPLFSFNSSGLWAGGTTQSRADPLARLSRWRNALDRMRQQGIQ</sequence>
<evidence type="ECO:0000313" key="1">
    <source>
        <dbReference type="EMBL" id="XBO72785.1"/>
    </source>
</evidence>
<gene>
    <name evidence="1" type="ORF">NFG58_08830</name>
</gene>
<dbReference type="Pfam" id="PF06035">
    <property type="entry name" value="Peptidase_C93"/>
    <property type="match status" value="1"/>
</dbReference>
<dbReference type="SUPFAM" id="SSF54001">
    <property type="entry name" value="Cysteine proteinases"/>
    <property type="match status" value="1"/>
</dbReference>
<accession>A0AAU7KM61</accession>